<sequence length="575" mass="59129">MQPLWTLRLEQTEVDAATRRADPAAPLAGVPFAIKDNIDLAGHPTTAACPALADTRAKASATAVRLLVEAGAVPVGKTNMDQFATGLVGTRSPYGACHSVASPAHISGGSSSGSAIAVASGLVPLALGTDTAGSGRVPAAFNGIVGVKPTRGLVSTTGVLPACAGVDCVTTLTRTVSAARPALAALTWADPDDPWSRPVPARLPAGIAARMRVVAVPDAPLDLDPEHRTAWAAAVDRLRGLVAHVVPVDITPFLQAATLLYEGPWVAARYAAFGHLLEPDGPHLDPTVRQIVLRGRDIAGPDVFAGLERLATLRRTSEAVWPDVDALLLPVTPGHPRLADVAADPLGVNARLGQFTNFANLLDLCAVAVPAGERPDGLPFGVQFIAPAFADAPLLDLAATWCGEPVSPPPVPPGSTLLAVAGAHLSGLPLNHQLVGGGARLAFRARTAAGYRLYRLPGPGLPRPGLVRTGDGPAGGIAVEVWQVPHQAVGQLLDTLPGPLGLGGITLDDGTTVAGFLAAEHGVRDATDITASGGWRAAQSPDRAPPGLCVRPWASRPSPPPVQSDSADTRTRRWR</sequence>
<dbReference type="PANTHER" id="PTHR11895:SF169">
    <property type="entry name" value="GLUTAMYL-TRNA(GLN) AMIDOTRANSFERASE"/>
    <property type="match status" value="1"/>
</dbReference>
<dbReference type="GO" id="GO:0016787">
    <property type="term" value="F:hydrolase activity"/>
    <property type="evidence" value="ECO:0007669"/>
    <property type="project" value="UniProtKB-KW"/>
</dbReference>
<dbReference type="SUPFAM" id="SSF75304">
    <property type="entry name" value="Amidase signature (AS) enzymes"/>
    <property type="match status" value="1"/>
</dbReference>
<evidence type="ECO:0000313" key="4">
    <source>
        <dbReference type="EMBL" id="GFJ95288.1"/>
    </source>
</evidence>
<dbReference type="Pfam" id="PF01425">
    <property type="entry name" value="Amidase"/>
    <property type="match status" value="1"/>
</dbReference>
<dbReference type="PANTHER" id="PTHR11895">
    <property type="entry name" value="TRANSAMIDASE"/>
    <property type="match status" value="1"/>
</dbReference>
<dbReference type="Gene3D" id="1.20.58.1700">
    <property type="match status" value="1"/>
</dbReference>
<dbReference type="Pfam" id="PF21986">
    <property type="entry name" value="AH_C"/>
    <property type="match status" value="1"/>
</dbReference>
<keyword evidence="5" id="KW-1185">Reference proteome</keyword>
<protein>
    <submittedName>
        <fullName evidence="4">Allophanate hydrolase</fullName>
    </submittedName>
</protein>
<reference evidence="4 5" key="2">
    <citation type="submission" date="2020-03" db="EMBL/GenBank/DDBJ databases">
        <authorList>
            <person name="Ichikawa N."/>
            <person name="Kimura A."/>
            <person name="Kitahashi Y."/>
            <person name="Uohara A."/>
        </authorList>
    </citation>
    <scope>NUCLEOTIDE SEQUENCE [LARGE SCALE GENOMIC DNA]</scope>
    <source>
        <strain evidence="4 5">NBRC 108638</strain>
    </source>
</reference>
<dbReference type="InterPro" id="IPR000120">
    <property type="entry name" value="Amidase"/>
</dbReference>
<dbReference type="InterPro" id="IPR023631">
    <property type="entry name" value="Amidase_dom"/>
</dbReference>
<feature type="domain" description="Allophanate hydrolase C-terminal" evidence="3">
    <location>
        <begin position="417"/>
        <end position="538"/>
    </location>
</feature>
<comment type="caution">
    <text evidence="4">The sequence shown here is derived from an EMBL/GenBank/DDBJ whole genome shotgun (WGS) entry which is preliminary data.</text>
</comment>
<evidence type="ECO:0000313" key="5">
    <source>
        <dbReference type="Proteomes" id="UP000482960"/>
    </source>
</evidence>
<dbReference type="EMBL" id="BLPG01000001">
    <property type="protein sequence ID" value="GFJ95288.1"/>
    <property type="molecule type" value="Genomic_DNA"/>
</dbReference>
<evidence type="ECO:0000256" key="1">
    <source>
        <dbReference type="SAM" id="MobiDB-lite"/>
    </source>
</evidence>
<dbReference type="InterPro" id="IPR053844">
    <property type="entry name" value="AH_C"/>
</dbReference>
<dbReference type="RefSeq" id="WP_173082822.1">
    <property type="nucleotide sequence ID" value="NZ_BLPG01000001.1"/>
</dbReference>
<feature type="domain" description="Amidase" evidence="2">
    <location>
        <begin position="11"/>
        <end position="395"/>
    </location>
</feature>
<dbReference type="NCBIfam" id="NF006043">
    <property type="entry name" value="PRK08186.1"/>
    <property type="match status" value="1"/>
</dbReference>
<dbReference type="Gene3D" id="3.90.1300.10">
    <property type="entry name" value="Amidase signature (AS) domain"/>
    <property type="match status" value="1"/>
</dbReference>
<dbReference type="InterPro" id="IPR036928">
    <property type="entry name" value="AS_sf"/>
</dbReference>
<dbReference type="InterPro" id="IPR014085">
    <property type="entry name" value="Allophanate_hydrolase"/>
</dbReference>
<name>A0A6V8LK82_9ACTN</name>
<reference evidence="4 5" key="1">
    <citation type="submission" date="2020-03" db="EMBL/GenBank/DDBJ databases">
        <title>Whole genome shotgun sequence of Phytohabitans rumicis NBRC 108638.</title>
        <authorList>
            <person name="Komaki H."/>
            <person name="Tamura T."/>
        </authorList>
    </citation>
    <scope>NUCLEOTIDE SEQUENCE [LARGE SCALE GENOMIC DNA]</scope>
    <source>
        <strain evidence="4 5">NBRC 108638</strain>
    </source>
</reference>
<evidence type="ECO:0000259" key="3">
    <source>
        <dbReference type="Pfam" id="PF21986"/>
    </source>
</evidence>
<dbReference type="AlphaFoldDB" id="A0A6V8LK82"/>
<organism evidence="4 5">
    <name type="scientific">Phytohabitans rumicis</name>
    <dbReference type="NCBI Taxonomy" id="1076125"/>
    <lineage>
        <taxon>Bacteria</taxon>
        <taxon>Bacillati</taxon>
        <taxon>Actinomycetota</taxon>
        <taxon>Actinomycetes</taxon>
        <taxon>Micromonosporales</taxon>
        <taxon>Micromonosporaceae</taxon>
    </lineage>
</organism>
<accession>A0A6V8LK82</accession>
<dbReference type="Proteomes" id="UP000482960">
    <property type="component" value="Unassembled WGS sequence"/>
</dbReference>
<dbReference type="Gene3D" id="3.10.490.10">
    <property type="entry name" value="Gamma-glutamyl cyclotransferase-like"/>
    <property type="match status" value="1"/>
</dbReference>
<feature type="region of interest" description="Disordered" evidence="1">
    <location>
        <begin position="532"/>
        <end position="575"/>
    </location>
</feature>
<evidence type="ECO:0000259" key="2">
    <source>
        <dbReference type="Pfam" id="PF01425"/>
    </source>
</evidence>
<gene>
    <name evidence="4" type="ORF">Prum_089300</name>
</gene>
<dbReference type="NCBIfam" id="TIGR02713">
    <property type="entry name" value="allophanate_hyd"/>
    <property type="match status" value="1"/>
</dbReference>
<keyword evidence="4" id="KW-0378">Hydrolase</keyword>
<proteinExistence type="predicted"/>